<accession>A0A0C3P467</accession>
<dbReference type="HOGENOM" id="CLU_2758831_0_0_1"/>
<name>A0A0C3P467_PISTI</name>
<dbReference type="Proteomes" id="UP000054217">
    <property type="component" value="Unassembled WGS sequence"/>
</dbReference>
<organism evidence="1 2">
    <name type="scientific">Pisolithus tinctorius Marx 270</name>
    <dbReference type="NCBI Taxonomy" id="870435"/>
    <lineage>
        <taxon>Eukaryota</taxon>
        <taxon>Fungi</taxon>
        <taxon>Dikarya</taxon>
        <taxon>Basidiomycota</taxon>
        <taxon>Agaricomycotina</taxon>
        <taxon>Agaricomycetes</taxon>
        <taxon>Agaricomycetidae</taxon>
        <taxon>Boletales</taxon>
        <taxon>Sclerodermatineae</taxon>
        <taxon>Pisolithaceae</taxon>
        <taxon>Pisolithus</taxon>
    </lineage>
</organism>
<evidence type="ECO:0000313" key="1">
    <source>
        <dbReference type="EMBL" id="KIO02074.1"/>
    </source>
</evidence>
<dbReference type="EMBL" id="KN831983">
    <property type="protein sequence ID" value="KIO02074.1"/>
    <property type="molecule type" value="Genomic_DNA"/>
</dbReference>
<dbReference type="AlphaFoldDB" id="A0A0C3P467"/>
<reference evidence="1 2" key="1">
    <citation type="submission" date="2014-04" db="EMBL/GenBank/DDBJ databases">
        <authorList>
            <consortium name="DOE Joint Genome Institute"/>
            <person name="Kuo A."/>
            <person name="Kohler A."/>
            <person name="Costa M.D."/>
            <person name="Nagy L.G."/>
            <person name="Floudas D."/>
            <person name="Copeland A."/>
            <person name="Barry K.W."/>
            <person name="Cichocki N."/>
            <person name="Veneault-Fourrey C."/>
            <person name="LaButti K."/>
            <person name="Lindquist E.A."/>
            <person name="Lipzen A."/>
            <person name="Lundell T."/>
            <person name="Morin E."/>
            <person name="Murat C."/>
            <person name="Sun H."/>
            <person name="Tunlid A."/>
            <person name="Henrissat B."/>
            <person name="Grigoriev I.V."/>
            <person name="Hibbett D.S."/>
            <person name="Martin F."/>
            <person name="Nordberg H.P."/>
            <person name="Cantor M.N."/>
            <person name="Hua S.X."/>
        </authorList>
    </citation>
    <scope>NUCLEOTIDE SEQUENCE [LARGE SCALE GENOMIC DNA]</scope>
    <source>
        <strain evidence="1 2">Marx 270</strain>
    </source>
</reference>
<dbReference type="InParanoid" id="A0A0C3P467"/>
<reference evidence="2" key="2">
    <citation type="submission" date="2015-01" db="EMBL/GenBank/DDBJ databases">
        <title>Evolutionary Origins and Diversification of the Mycorrhizal Mutualists.</title>
        <authorList>
            <consortium name="DOE Joint Genome Institute"/>
            <consortium name="Mycorrhizal Genomics Consortium"/>
            <person name="Kohler A."/>
            <person name="Kuo A."/>
            <person name="Nagy L.G."/>
            <person name="Floudas D."/>
            <person name="Copeland A."/>
            <person name="Barry K.W."/>
            <person name="Cichocki N."/>
            <person name="Veneault-Fourrey C."/>
            <person name="LaButti K."/>
            <person name="Lindquist E.A."/>
            <person name="Lipzen A."/>
            <person name="Lundell T."/>
            <person name="Morin E."/>
            <person name="Murat C."/>
            <person name="Riley R."/>
            <person name="Ohm R."/>
            <person name="Sun H."/>
            <person name="Tunlid A."/>
            <person name="Henrissat B."/>
            <person name="Grigoriev I.V."/>
            <person name="Hibbett D.S."/>
            <person name="Martin F."/>
        </authorList>
    </citation>
    <scope>NUCLEOTIDE SEQUENCE [LARGE SCALE GENOMIC DNA]</scope>
    <source>
        <strain evidence="2">Marx 270</strain>
    </source>
</reference>
<gene>
    <name evidence="1" type="ORF">M404DRAFT_1002508</name>
</gene>
<keyword evidence="2" id="KW-1185">Reference proteome</keyword>
<evidence type="ECO:0000313" key="2">
    <source>
        <dbReference type="Proteomes" id="UP000054217"/>
    </source>
</evidence>
<protein>
    <submittedName>
        <fullName evidence="1">Uncharacterized protein</fullName>
    </submittedName>
</protein>
<proteinExistence type="predicted"/>
<sequence length="70" mass="7768">MTFKQLQAVNDAVNRYSPPLTHCQANYCLTNPVAATVVMFIWSTSRCQAVVLYLLHLALLCTLQHAVDCG</sequence>